<proteinExistence type="inferred from homology"/>
<feature type="transmembrane region" description="Helical" evidence="2">
    <location>
        <begin position="51"/>
        <end position="78"/>
    </location>
</feature>
<reference evidence="3" key="1">
    <citation type="submission" date="2017-08" db="EMBL/GenBank/DDBJ databases">
        <authorList>
            <person name="Polle J.E."/>
            <person name="Barry K."/>
            <person name="Cushman J."/>
            <person name="Schmutz J."/>
            <person name="Tran D."/>
            <person name="Hathwaick L.T."/>
            <person name="Yim W.C."/>
            <person name="Jenkins J."/>
            <person name="Mckie-Krisberg Z.M."/>
            <person name="Prochnik S."/>
            <person name="Lindquist E."/>
            <person name="Dockter R.B."/>
            <person name="Adam C."/>
            <person name="Molina H."/>
            <person name="Bunkerborg J."/>
            <person name="Jin E."/>
            <person name="Buchheim M."/>
            <person name="Magnuson J."/>
        </authorList>
    </citation>
    <scope>NUCLEOTIDE SEQUENCE</scope>
    <source>
        <strain evidence="3">CCAP 19/18</strain>
    </source>
</reference>
<keyword evidence="4" id="KW-1185">Reference proteome</keyword>
<accession>A0ABQ7FUH8</accession>
<feature type="transmembrane region" description="Helical" evidence="2">
    <location>
        <begin position="84"/>
        <end position="108"/>
    </location>
</feature>
<evidence type="ECO:0000313" key="3">
    <source>
        <dbReference type="EMBL" id="KAF5825908.1"/>
    </source>
</evidence>
<keyword evidence="2" id="KW-0812">Transmembrane</keyword>
<evidence type="ECO:0000313" key="4">
    <source>
        <dbReference type="Proteomes" id="UP000815325"/>
    </source>
</evidence>
<dbReference type="Proteomes" id="UP000815325">
    <property type="component" value="Unassembled WGS sequence"/>
</dbReference>
<comment type="similarity">
    <text evidence="1">Belongs to the multi antimicrobial extrusion (MATE) (TC 2.A.66.1) family.</text>
</comment>
<dbReference type="InterPro" id="IPR002528">
    <property type="entry name" value="MATE_fam"/>
</dbReference>
<sequence length="293" mass="32263">MNGHQHHRHLFADAEKEECAQGENEPLVQPPHPAPHIKRSFAFGKAECKRIWALAGPLMIQNVFGYSLSIVSAIAVGHLNNPTILSSVVLAGSIYNLTGLSIVVGLSAGMDTIAGQAYGAKNYRMLGTVLQRATLVCWVACVPILLFYMHSAQILMTLGQSEEIAKGAARYLGIAGFTLLFSVLSTNTNRYLVTQQVVEPGMVCTAITSLLCPLYNWLLIYKFHMGLDGAAYAYVASNATFTVLLAAYTAWRDLRMYREEPHLCTWPGFTWGAFEGWFQYLRYGGPAAAMICW</sequence>
<evidence type="ECO:0000256" key="2">
    <source>
        <dbReference type="SAM" id="Phobius"/>
    </source>
</evidence>
<feature type="transmembrane region" description="Helical" evidence="2">
    <location>
        <begin position="168"/>
        <end position="185"/>
    </location>
</feature>
<dbReference type="PANTHER" id="PTHR11206">
    <property type="entry name" value="MULTIDRUG RESISTANCE PROTEIN"/>
    <property type="match status" value="1"/>
</dbReference>
<dbReference type="Pfam" id="PF01554">
    <property type="entry name" value="MatE"/>
    <property type="match status" value="1"/>
</dbReference>
<dbReference type="EMBL" id="MU071703">
    <property type="protein sequence ID" value="KAF5825908.1"/>
    <property type="molecule type" value="Genomic_DNA"/>
</dbReference>
<organism evidence="3 4">
    <name type="scientific">Dunaliella salina</name>
    <name type="common">Green alga</name>
    <name type="synonym">Protococcus salinus</name>
    <dbReference type="NCBI Taxonomy" id="3046"/>
    <lineage>
        <taxon>Eukaryota</taxon>
        <taxon>Viridiplantae</taxon>
        <taxon>Chlorophyta</taxon>
        <taxon>core chlorophytes</taxon>
        <taxon>Chlorophyceae</taxon>
        <taxon>CS clade</taxon>
        <taxon>Chlamydomonadales</taxon>
        <taxon>Dunaliellaceae</taxon>
        <taxon>Dunaliella</taxon>
    </lineage>
</organism>
<name>A0ABQ7FUH8_DUNSA</name>
<keyword evidence="2" id="KW-0472">Membrane</keyword>
<comment type="caution">
    <text evidence="3">The sequence shown here is derived from an EMBL/GenBank/DDBJ whole genome shotgun (WGS) entry which is preliminary data.</text>
</comment>
<feature type="transmembrane region" description="Helical" evidence="2">
    <location>
        <begin position="231"/>
        <end position="251"/>
    </location>
</feature>
<gene>
    <name evidence="3" type="ORF">DUNSADRAFT_5995</name>
</gene>
<keyword evidence="2" id="KW-1133">Transmembrane helix</keyword>
<feature type="transmembrane region" description="Helical" evidence="2">
    <location>
        <begin position="197"/>
        <end position="219"/>
    </location>
</feature>
<evidence type="ECO:0000256" key="1">
    <source>
        <dbReference type="ARBA" id="ARBA00010199"/>
    </source>
</evidence>
<protein>
    <submittedName>
        <fullName evidence="3">Mate-domain-containing protein</fullName>
    </submittedName>
</protein>
<feature type="transmembrane region" description="Helical" evidence="2">
    <location>
        <begin position="129"/>
        <end position="148"/>
    </location>
</feature>